<evidence type="ECO:0000313" key="2">
    <source>
        <dbReference type="EMBL" id="GAU20917.1"/>
    </source>
</evidence>
<protein>
    <recommendedName>
        <fullName evidence="1">Reverse transcriptase zinc-binding domain-containing protein</fullName>
    </recommendedName>
</protein>
<evidence type="ECO:0000313" key="3">
    <source>
        <dbReference type="Proteomes" id="UP000242715"/>
    </source>
</evidence>
<gene>
    <name evidence="2" type="ORF">TSUD_24800</name>
</gene>
<organism evidence="2 3">
    <name type="scientific">Trifolium subterraneum</name>
    <name type="common">Subterranean clover</name>
    <dbReference type="NCBI Taxonomy" id="3900"/>
    <lineage>
        <taxon>Eukaryota</taxon>
        <taxon>Viridiplantae</taxon>
        <taxon>Streptophyta</taxon>
        <taxon>Embryophyta</taxon>
        <taxon>Tracheophyta</taxon>
        <taxon>Spermatophyta</taxon>
        <taxon>Magnoliopsida</taxon>
        <taxon>eudicotyledons</taxon>
        <taxon>Gunneridae</taxon>
        <taxon>Pentapetalae</taxon>
        <taxon>rosids</taxon>
        <taxon>fabids</taxon>
        <taxon>Fabales</taxon>
        <taxon>Fabaceae</taxon>
        <taxon>Papilionoideae</taxon>
        <taxon>50 kb inversion clade</taxon>
        <taxon>NPAAA clade</taxon>
        <taxon>Hologalegina</taxon>
        <taxon>IRL clade</taxon>
        <taxon>Trifolieae</taxon>
        <taxon>Trifolium</taxon>
    </lineage>
</organism>
<dbReference type="AlphaFoldDB" id="A0A2Z6LQ70"/>
<feature type="domain" description="Reverse transcriptase zinc-binding" evidence="1">
    <location>
        <begin position="200"/>
        <end position="288"/>
    </location>
</feature>
<dbReference type="Pfam" id="PF13966">
    <property type="entry name" value="zf-RVT"/>
    <property type="match status" value="1"/>
</dbReference>
<keyword evidence="3" id="KW-1185">Reference proteome</keyword>
<accession>A0A2Z6LQ70</accession>
<reference evidence="3" key="1">
    <citation type="journal article" date="2017" name="Front. Plant Sci.">
        <title>Climate Clever Clovers: New Paradigm to Reduce the Environmental Footprint of Ruminants by Breeding Low Methanogenic Forages Utilizing Haplotype Variation.</title>
        <authorList>
            <person name="Kaur P."/>
            <person name="Appels R."/>
            <person name="Bayer P.E."/>
            <person name="Keeble-Gagnere G."/>
            <person name="Wang J."/>
            <person name="Hirakawa H."/>
            <person name="Shirasawa K."/>
            <person name="Vercoe P."/>
            <person name="Stefanova K."/>
            <person name="Durmic Z."/>
            <person name="Nichols P."/>
            <person name="Revell C."/>
            <person name="Isobe S.N."/>
            <person name="Edwards D."/>
            <person name="Erskine W."/>
        </authorList>
    </citation>
    <scope>NUCLEOTIDE SEQUENCE [LARGE SCALE GENOMIC DNA]</scope>
    <source>
        <strain evidence="3">cv. Daliak</strain>
    </source>
</reference>
<dbReference type="Proteomes" id="UP000242715">
    <property type="component" value="Unassembled WGS sequence"/>
</dbReference>
<dbReference type="OrthoDB" id="1436790at2759"/>
<dbReference type="PANTHER" id="PTHR36617:SF5">
    <property type="entry name" value="OS05G0421675 PROTEIN"/>
    <property type="match status" value="1"/>
</dbReference>
<dbReference type="EMBL" id="DF973222">
    <property type="protein sequence ID" value="GAU20917.1"/>
    <property type="molecule type" value="Genomic_DNA"/>
</dbReference>
<sequence length="393" mass="45657">MEVWRVSVARYGVEDGGLRDGGRRGSSWWREITRIREGGKWSWRMLVDREGLWFRVSVARYGVEDGGLRDGGRRGSSWWREITRIREGGASGNNWFGGNVMRKVGDGMDTLFWTDPWVDEIPLCERFGRLFDLAETKLRTVAEMFSLGWGENGEAWVWRRQLRGWEDESLRECQTLLFNISLQDQCFDRWQWRSDPIEGYTVRGAYQLLTSQVSVTMAEAENLIWHSQVPLKVSIFTRHLLRDRLPTKANLVTRGILSHAAHFCVSDCGAAETAHHLFLYCSTFGSLWTLVCSWIGITSVDSTSIRDHFVQFTYLAGGSRARRSFLQIIWMACVWVVWTEKNHRLFRDSTCSLSQLLDKIKFFSFRWLKTTSDTLAFNYHNWWSSPMLCLGLV</sequence>
<name>A0A2Z6LQ70_TRISU</name>
<dbReference type="PANTHER" id="PTHR36617">
    <property type="entry name" value="PROTEIN, PUTATIVE-RELATED"/>
    <property type="match status" value="1"/>
</dbReference>
<dbReference type="InterPro" id="IPR026960">
    <property type="entry name" value="RVT-Znf"/>
</dbReference>
<evidence type="ECO:0000259" key="1">
    <source>
        <dbReference type="Pfam" id="PF13966"/>
    </source>
</evidence>
<proteinExistence type="predicted"/>